<organism evidence="1 2">
    <name type="scientific">Acipenser ruthenus</name>
    <name type="common">Sterlet sturgeon</name>
    <dbReference type="NCBI Taxonomy" id="7906"/>
    <lineage>
        <taxon>Eukaryota</taxon>
        <taxon>Metazoa</taxon>
        <taxon>Chordata</taxon>
        <taxon>Craniata</taxon>
        <taxon>Vertebrata</taxon>
        <taxon>Euteleostomi</taxon>
        <taxon>Actinopterygii</taxon>
        <taxon>Chondrostei</taxon>
        <taxon>Acipenseriformes</taxon>
        <taxon>Acipenseridae</taxon>
        <taxon>Acipenser</taxon>
    </lineage>
</organism>
<reference evidence="1 2" key="1">
    <citation type="submission" date="2019-01" db="EMBL/GenBank/DDBJ databases">
        <title>Draft Genome and Complete Hox-Cluster Characterization of the Sterlet Sturgeon (Acipenser ruthenus).</title>
        <authorList>
            <person name="Wei Q."/>
        </authorList>
    </citation>
    <scope>NUCLEOTIDE SEQUENCE [LARGE SCALE GENOMIC DNA]</scope>
    <source>
        <strain evidence="1">WHYD16114868_AA</strain>
        <tissue evidence="1">Blood</tissue>
    </source>
</reference>
<dbReference type="AlphaFoldDB" id="A0A444V2Q5"/>
<dbReference type="EMBL" id="SCEB01003082">
    <property type="protein sequence ID" value="RXM94707.1"/>
    <property type="molecule type" value="Genomic_DNA"/>
</dbReference>
<proteinExistence type="predicted"/>
<keyword evidence="2" id="KW-1185">Reference proteome</keyword>
<gene>
    <name evidence="1" type="ORF">EOD39_17694</name>
</gene>
<evidence type="ECO:0000313" key="1">
    <source>
        <dbReference type="EMBL" id="RXM94707.1"/>
    </source>
</evidence>
<evidence type="ECO:0000313" key="2">
    <source>
        <dbReference type="Proteomes" id="UP000289886"/>
    </source>
</evidence>
<comment type="caution">
    <text evidence="1">The sequence shown here is derived from an EMBL/GenBank/DDBJ whole genome shotgun (WGS) entry which is preliminary data.</text>
</comment>
<dbReference type="Proteomes" id="UP000289886">
    <property type="component" value="Unassembled WGS sequence"/>
</dbReference>
<protein>
    <submittedName>
        <fullName evidence="1">Pappalysin-1</fullName>
    </submittedName>
</protein>
<sequence length="48" mass="5401">MGFGTKKDYINDLWVIPFPMTCDLQTDCSCRDPAAQENSMAGQQRFLG</sequence>
<accession>A0A444V2Q5</accession>
<name>A0A444V2Q5_ACIRT</name>